<dbReference type="SUPFAM" id="SSF48452">
    <property type="entry name" value="TPR-like"/>
    <property type="match status" value="2"/>
</dbReference>
<dbReference type="GO" id="GO:0006508">
    <property type="term" value="P:proteolysis"/>
    <property type="evidence" value="ECO:0007669"/>
    <property type="project" value="UniProtKB-KW"/>
</dbReference>
<feature type="repeat" description="TPR" evidence="1">
    <location>
        <begin position="264"/>
        <end position="297"/>
    </location>
</feature>
<sequence>MGHFGERGVAVATIAEALQAALDHHQAGRLAEARILYGRILAVAPDTPDALYLLAVLDAQAGQFDAAAAGLERALALRPEAVAYRLTLAKALMASGRAEAAIPQFRAVLAQQPDQAEALAPLARLLAGRGEPGGKDEAAGLFERASRLAPTDAALALDQGRCLHALGRLDAAAAALARALAPATGATAAAAHITLGRVREAQGQEDAALAAYQAALAVPGLSAGDPLLAAQGLQVQGALLHKRDRAQDAAAAYEAALVLAPGLLPARFGLGQVLAGLGRLEAAADCFQAVLDREPANLMAHEALWQLRERQDRPDQALAVLDAALALAPDRPDLLFARARLLHQAKRDAEALSAYATLMIRGDLAADLRAAAASNRATLLVSQGEIAAAAALLPEIQALVPGTGAAGMEDCHRLARLLADIAPATDQAWDALGRLVAWVATEWEARDYFWKNAYYLALETGNHLLRKPDGAAQLPRLVEAVTGAAMGRDPLLDPWFTFLDGCVALRLGHERRAKDCFASLEQALPFAAQIPLGDDFQRWTAAAEPLRAGFDATLDWGRTAPGVAEEPVVLVAADSRYVRRFLPFLAASIAAVAAGTRLHVHICDPATDDIDFLAAAAPGLRLGWSTEALDPELHHETRLTYLTAARFLRLPQIQDRYGAPLVVADIDAAFLSDPARFVAALPAGRPVAATWGPANLAAPYDAVGGGLVAVGPGDMARAFARGVADLLLYHWDRCRNGGPVLGYFLDQVALVAGVDFVLTPDRLLPVHRAGRVYRLDGGRLDGGAGPAMFVPIVPEKTLPDIDARLDQAVVALRAGAGRKALEAFFQIPPLADA</sequence>
<keyword evidence="2" id="KW-0645">Protease</keyword>
<gene>
    <name evidence="2" type="ORF">FBZ87_101526</name>
</gene>
<dbReference type="GO" id="GO:0008233">
    <property type="term" value="F:peptidase activity"/>
    <property type="evidence" value="ECO:0007669"/>
    <property type="project" value="UniProtKB-KW"/>
</dbReference>
<reference evidence="2 3" key="1">
    <citation type="submission" date="2019-06" db="EMBL/GenBank/DDBJ databases">
        <title>Genomic Encyclopedia of Type Strains, Phase IV (KMG-V): Genome sequencing to study the core and pangenomes of soil and plant-associated prokaryotes.</title>
        <authorList>
            <person name="Whitman W."/>
        </authorList>
    </citation>
    <scope>NUCLEOTIDE SEQUENCE [LARGE SCALE GENOMIC DNA]</scope>
    <source>
        <strain evidence="2 3">BR 12005</strain>
    </source>
</reference>
<comment type="caution">
    <text evidence="2">The sequence shown here is derived from an EMBL/GenBank/DDBJ whole genome shotgun (WGS) entry which is preliminary data.</text>
</comment>
<keyword evidence="1" id="KW-0802">TPR repeat</keyword>
<dbReference type="PANTHER" id="PTHR12558">
    <property type="entry name" value="CELL DIVISION CYCLE 16,23,27"/>
    <property type="match status" value="1"/>
</dbReference>
<feature type="repeat" description="TPR" evidence="1">
    <location>
        <begin position="48"/>
        <end position="81"/>
    </location>
</feature>
<dbReference type="InterPro" id="IPR019734">
    <property type="entry name" value="TPR_rpt"/>
</dbReference>
<dbReference type="SMART" id="SM00028">
    <property type="entry name" value="TPR"/>
    <property type="match status" value="9"/>
</dbReference>
<dbReference type="Proteomes" id="UP000320516">
    <property type="component" value="Unassembled WGS sequence"/>
</dbReference>
<dbReference type="Pfam" id="PF13432">
    <property type="entry name" value="TPR_16"/>
    <property type="match status" value="4"/>
</dbReference>
<name>A0A560KHT2_9PROT</name>
<proteinExistence type="predicted"/>
<accession>A0A560KHT2</accession>
<evidence type="ECO:0000313" key="2">
    <source>
        <dbReference type="EMBL" id="TWB82815.1"/>
    </source>
</evidence>
<dbReference type="PROSITE" id="PS50005">
    <property type="entry name" value="TPR"/>
    <property type="match status" value="2"/>
</dbReference>
<dbReference type="EMBL" id="VITV01000001">
    <property type="protein sequence ID" value="TWB82815.1"/>
    <property type="molecule type" value="Genomic_DNA"/>
</dbReference>
<organism evidence="2 3">
    <name type="scientific">Nitrospirillum amazonense</name>
    <dbReference type="NCBI Taxonomy" id="28077"/>
    <lineage>
        <taxon>Bacteria</taxon>
        <taxon>Pseudomonadati</taxon>
        <taxon>Pseudomonadota</taxon>
        <taxon>Alphaproteobacteria</taxon>
        <taxon>Rhodospirillales</taxon>
        <taxon>Azospirillaceae</taxon>
        <taxon>Nitrospirillum</taxon>
    </lineage>
</organism>
<dbReference type="Gene3D" id="1.25.40.10">
    <property type="entry name" value="Tetratricopeptide repeat domain"/>
    <property type="match status" value="3"/>
</dbReference>
<keyword evidence="2" id="KW-0378">Hydrolase</keyword>
<dbReference type="InterPro" id="IPR011990">
    <property type="entry name" value="TPR-like_helical_dom_sf"/>
</dbReference>
<evidence type="ECO:0000313" key="3">
    <source>
        <dbReference type="Proteomes" id="UP000320516"/>
    </source>
</evidence>
<dbReference type="AlphaFoldDB" id="A0A560KHT2"/>
<dbReference type="PANTHER" id="PTHR12558:SF13">
    <property type="entry name" value="CELL DIVISION CYCLE PROTEIN 27 HOMOLOG"/>
    <property type="match status" value="1"/>
</dbReference>
<evidence type="ECO:0000256" key="1">
    <source>
        <dbReference type="PROSITE-ProRule" id="PRU00339"/>
    </source>
</evidence>
<protein>
    <submittedName>
        <fullName evidence="2">Putative Zn-dependent protease</fullName>
    </submittedName>
</protein>